<sequence>MTPEEFFAGSSLGAGAYDRVRALLPACEVRVSGSQVSFRGRRGFAWLWRPDRYLRRPATELALSVGLGRRDPSPRWKQVVHPSPRHWVHHLEVHDPAEIDDEVAAWLREAAERAGVAEVPR</sequence>
<dbReference type="InterPro" id="IPR043714">
    <property type="entry name" value="DUF5655"/>
</dbReference>
<feature type="domain" description="DUF5655" evidence="1">
    <location>
        <begin position="18"/>
        <end position="110"/>
    </location>
</feature>
<keyword evidence="3" id="KW-1185">Reference proteome</keyword>
<reference evidence="2 3" key="1">
    <citation type="submission" date="2017-05" db="EMBL/GenBank/DDBJ databases">
        <authorList>
            <person name="Varghese N."/>
            <person name="Submissions S."/>
        </authorList>
    </citation>
    <scope>NUCLEOTIDE SEQUENCE [LARGE SCALE GENOMIC DNA]</scope>
    <source>
        <strain evidence="2 3">DSM 46834</strain>
    </source>
</reference>
<dbReference type="AlphaFoldDB" id="A0A521FV45"/>
<accession>A0A521FV45</accession>
<evidence type="ECO:0000259" key="1">
    <source>
        <dbReference type="Pfam" id="PF18899"/>
    </source>
</evidence>
<name>A0A521FV45_9ACTN</name>
<dbReference type="Proteomes" id="UP000317484">
    <property type="component" value="Unassembled WGS sequence"/>
</dbReference>
<protein>
    <recommendedName>
        <fullName evidence="1">DUF5655 domain-containing protein</fullName>
    </recommendedName>
</protein>
<dbReference type="Pfam" id="PF18899">
    <property type="entry name" value="DUF5655"/>
    <property type="match status" value="1"/>
</dbReference>
<evidence type="ECO:0000313" key="3">
    <source>
        <dbReference type="Proteomes" id="UP000317484"/>
    </source>
</evidence>
<proteinExistence type="predicted"/>
<evidence type="ECO:0000313" key="2">
    <source>
        <dbReference type="EMBL" id="SMP00037.1"/>
    </source>
</evidence>
<organism evidence="2 3">
    <name type="scientific">Geodermatophilus aquaeductus</name>
    <dbReference type="NCBI Taxonomy" id="1564161"/>
    <lineage>
        <taxon>Bacteria</taxon>
        <taxon>Bacillati</taxon>
        <taxon>Actinomycetota</taxon>
        <taxon>Actinomycetes</taxon>
        <taxon>Geodermatophilales</taxon>
        <taxon>Geodermatophilaceae</taxon>
        <taxon>Geodermatophilus</taxon>
    </lineage>
</organism>
<dbReference type="EMBL" id="FXTJ01000022">
    <property type="protein sequence ID" value="SMP00037.1"/>
    <property type="molecule type" value="Genomic_DNA"/>
</dbReference>
<dbReference type="RefSeq" id="WP_281282175.1">
    <property type="nucleotide sequence ID" value="NZ_FXTJ01000022.1"/>
</dbReference>
<gene>
    <name evidence="2" type="ORF">SAMN06273567_12222</name>
</gene>